<evidence type="ECO:0000256" key="3">
    <source>
        <dbReference type="ARBA" id="ARBA00022989"/>
    </source>
</evidence>
<dbReference type="PANTHER" id="PTHR23294:SF59">
    <property type="entry name" value="UNC93-LIKE PROTEIN C922.05C"/>
    <property type="match status" value="1"/>
</dbReference>
<keyword evidence="4 5" id="KW-0472">Membrane</keyword>
<dbReference type="InterPro" id="IPR010291">
    <property type="entry name" value="Ion_channel_UNC-93"/>
</dbReference>
<evidence type="ECO:0000313" key="7">
    <source>
        <dbReference type="Proteomes" id="UP000694044"/>
    </source>
</evidence>
<feature type="transmembrane region" description="Helical" evidence="5">
    <location>
        <begin position="125"/>
        <end position="143"/>
    </location>
</feature>
<proteinExistence type="predicted"/>
<feature type="transmembrane region" description="Helical" evidence="5">
    <location>
        <begin position="223"/>
        <end position="239"/>
    </location>
</feature>
<feature type="transmembrane region" description="Helical" evidence="5">
    <location>
        <begin position="300"/>
        <end position="320"/>
    </location>
</feature>
<feature type="transmembrane region" description="Helical" evidence="5">
    <location>
        <begin position="259"/>
        <end position="279"/>
    </location>
</feature>
<dbReference type="OrthoDB" id="65530at2759"/>
<keyword evidence="2 5" id="KW-0812">Transmembrane</keyword>
<reference evidence="6" key="1">
    <citation type="submission" date="2021-02" db="EMBL/GenBank/DDBJ databases">
        <authorList>
            <person name="Palmer J.M."/>
        </authorList>
    </citation>
    <scope>NUCLEOTIDE SEQUENCE</scope>
    <source>
        <strain evidence="6">SCRP734</strain>
    </source>
</reference>
<feature type="transmembrane region" description="Helical" evidence="5">
    <location>
        <begin position="7"/>
        <end position="25"/>
    </location>
</feature>
<dbReference type="Pfam" id="PF05978">
    <property type="entry name" value="UNC-93"/>
    <property type="match status" value="1"/>
</dbReference>
<evidence type="ECO:0000256" key="1">
    <source>
        <dbReference type="ARBA" id="ARBA00004141"/>
    </source>
</evidence>
<gene>
    <name evidence="6" type="primary">MFSD11</name>
    <name evidence="6" type="ORF">PHYPSEUDO_009448</name>
</gene>
<evidence type="ECO:0000256" key="4">
    <source>
        <dbReference type="ARBA" id="ARBA00023136"/>
    </source>
</evidence>
<organism evidence="6 7">
    <name type="scientific">Phytophthora pseudosyringae</name>
    <dbReference type="NCBI Taxonomy" id="221518"/>
    <lineage>
        <taxon>Eukaryota</taxon>
        <taxon>Sar</taxon>
        <taxon>Stramenopiles</taxon>
        <taxon>Oomycota</taxon>
        <taxon>Peronosporomycetes</taxon>
        <taxon>Peronosporales</taxon>
        <taxon>Peronosporaceae</taxon>
        <taxon>Phytophthora</taxon>
    </lineage>
</organism>
<feature type="transmembrane region" description="Helical" evidence="5">
    <location>
        <begin position="56"/>
        <end position="74"/>
    </location>
</feature>
<evidence type="ECO:0000256" key="5">
    <source>
        <dbReference type="SAM" id="Phobius"/>
    </source>
</evidence>
<feature type="transmembrane region" description="Helical" evidence="5">
    <location>
        <begin position="86"/>
        <end position="104"/>
    </location>
</feature>
<comment type="subcellular location">
    <subcellularLocation>
        <location evidence="1">Membrane</location>
        <topology evidence="1">Multi-pass membrane protein</topology>
    </subcellularLocation>
</comment>
<feature type="transmembrane region" description="Helical" evidence="5">
    <location>
        <begin position="163"/>
        <end position="182"/>
    </location>
</feature>
<evidence type="ECO:0000256" key="2">
    <source>
        <dbReference type="ARBA" id="ARBA00022692"/>
    </source>
</evidence>
<dbReference type="PANTHER" id="PTHR23294">
    <property type="entry name" value="ET TRANSLATION PRODUCT-RELATED"/>
    <property type="match status" value="1"/>
</dbReference>
<accession>A0A8T1VF73</accession>
<keyword evidence="3 5" id="KW-1133">Transmembrane helix</keyword>
<comment type="caution">
    <text evidence="6">The sequence shown here is derived from an EMBL/GenBank/DDBJ whole genome shotgun (WGS) entry which is preliminary data.</text>
</comment>
<dbReference type="AlphaFoldDB" id="A0A8T1VF73"/>
<dbReference type="GO" id="GO:0016020">
    <property type="term" value="C:membrane"/>
    <property type="evidence" value="ECO:0007669"/>
    <property type="project" value="UniProtKB-SubCell"/>
</dbReference>
<evidence type="ECO:0000313" key="6">
    <source>
        <dbReference type="EMBL" id="KAG7378823.1"/>
    </source>
</evidence>
<keyword evidence="7" id="KW-1185">Reference proteome</keyword>
<dbReference type="Proteomes" id="UP000694044">
    <property type="component" value="Unassembled WGS sequence"/>
</dbReference>
<protein>
    <submittedName>
        <fullName evidence="6">DUF895 domain membrane protein</fullName>
    </submittedName>
</protein>
<dbReference type="InterPro" id="IPR051617">
    <property type="entry name" value="UNC-93-like_regulator"/>
</dbReference>
<name>A0A8T1VF73_9STRA</name>
<sequence>MKRLTDASVQPLVLSLICFCCPGLFNALTSFTSGLADPAHIVAIFLVAARVRHVRLALILGSGGYVCYAAALYHLQAPVIDASLEVYYAACAALGLSAGFLWTAQGRMVMSYATSENQGSYLSTFWIIFNLGAAAGGFVSFALNFSREELPAATTEHASGMMYAVFIILMSAGVLLAAFGIVDSDQVVREDGTTPADNFRANEPRKPWWTEIRRQLTAARTEQVHTVVCLLPLFAYSNWFYTYHSFFNVTVFNMRSSGLASSFCWLAQMGAAYAVGWALDTQVFKKTKRHQTRSPGSARVVASTVADVGVRSLILFALLANAT</sequence>
<dbReference type="EMBL" id="JAGDFM010000393">
    <property type="protein sequence ID" value="KAG7378823.1"/>
    <property type="molecule type" value="Genomic_DNA"/>
</dbReference>